<reference evidence="5 6" key="1">
    <citation type="submission" date="2019-02" db="EMBL/GenBank/DDBJ databases">
        <title>Deep-cultivation of Planctomycetes and their phenomic and genomic characterization uncovers novel biology.</title>
        <authorList>
            <person name="Wiegand S."/>
            <person name="Jogler M."/>
            <person name="Boedeker C."/>
            <person name="Pinto D."/>
            <person name="Vollmers J."/>
            <person name="Rivas-Marin E."/>
            <person name="Kohn T."/>
            <person name="Peeters S.H."/>
            <person name="Heuer A."/>
            <person name="Rast P."/>
            <person name="Oberbeckmann S."/>
            <person name="Bunk B."/>
            <person name="Jeske O."/>
            <person name="Meyerdierks A."/>
            <person name="Storesund J.E."/>
            <person name="Kallscheuer N."/>
            <person name="Luecker S."/>
            <person name="Lage O.M."/>
            <person name="Pohl T."/>
            <person name="Merkel B.J."/>
            <person name="Hornburger P."/>
            <person name="Mueller R.-W."/>
            <person name="Bruemmer F."/>
            <person name="Labrenz M."/>
            <person name="Spormann A.M."/>
            <person name="Op den Camp H."/>
            <person name="Overmann J."/>
            <person name="Amann R."/>
            <person name="Jetten M.S.M."/>
            <person name="Mascher T."/>
            <person name="Medema M.H."/>
            <person name="Devos D.P."/>
            <person name="Kaster A.-K."/>
            <person name="Ovreas L."/>
            <person name="Rohde M."/>
            <person name="Galperin M.Y."/>
            <person name="Jogler C."/>
        </authorList>
    </citation>
    <scope>NUCLEOTIDE SEQUENCE [LARGE SCALE GENOMIC DNA]</scope>
    <source>
        <strain evidence="5 6">Mal52</strain>
    </source>
</reference>
<dbReference type="EC" id="3.1.1.1" evidence="5"/>
<feature type="domain" description="BD-FAE-like" evidence="4">
    <location>
        <begin position="62"/>
        <end position="246"/>
    </location>
</feature>
<evidence type="ECO:0000256" key="3">
    <source>
        <dbReference type="SAM" id="SignalP"/>
    </source>
</evidence>
<gene>
    <name evidence="5" type="primary">nlhH_1</name>
    <name evidence="5" type="ORF">Mal52_24750</name>
</gene>
<evidence type="ECO:0000313" key="5">
    <source>
        <dbReference type="EMBL" id="QDU43997.1"/>
    </source>
</evidence>
<evidence type="ECO:0000256" key="2">
    <source>
        <dbReference type="ARBA" id="ARBA00022801"/>
    </source>
</evidence>
<dbReference type="EMBL" id="CP036276">
    <property type="protein sequence ID" value="QDU43997.1"/>
    <property type="molecule type" value="Genomic_DNA"/>
</dbReference>
<dbReference type="SUPFAM" id="SSF53474">
    <property type="entry name" value="alpha/beta-Hydrolases"/>
    <property type="match status" value="1"/>
</dbReference>
<dbReference type="RefSeq" id="WP_145376268.1">
    <property type="nucleotide sequence ID" value="NZ_CP036276.1"/>
</dbReference>
<organism evidence="5 6">
    <name type="scientific">Symmachiella dynata</name>
    <dbReference type="NCBI Taxonomy" id="2527995"/>
    <lineage>
        <taxon>Bacteria</taxon>
        <taxon>Pseudomonadati</taxon>
        <taxon>Planctomycetota</taxon>
        <taxon>Planctomycetia</taxon>
        <taxon>Planctomycetales</taxon>
        <taxon>Planctomycetaceae</taxon>
        <taxon>Symmachiella</taxon>
    </lineage>
</organism>
<dbReference type="KEGG" id="sdyn:Mal52_24750"/>
<protein>
    <submittedName>
        <fullName evidence="5">Carboxylesterase NlhH</fullName>
        <ecNumber evidence="5">3.1.1.1</ecNumber>
    </submittedName>
</protein>
<dbReference type="PANTHER" id="PTHR48081">
    <property type="entry name" value="AB HYDROLASE SUPERFAMILY PROTEIN C4A8.06C"/>
    <property type="match status" value="1"/>
</dbReference>
<dbReference type="PANTHER" id="PTHR48081:SF30">
    <property type="entry name" value="ACETYL-HYDROLASE LIPR-RELATED"/>
    <property type="match status" value="1"/>
</dbReference>
<dbReference type="GO" id="GO:0004806">
    <property type="term" value="F:triacylglycerol lipase activity"/>
    <property type="evidence" value="ECO:0007669"/>
    <property type="project" value="TreeGrafter"/>
</dbReference>
<feature type="signal peptide" evidence="3">
    <location>
        <begin position="1"/>
        <end position="21"/>
    </location>
</feature>
<keyword evidence="2 5" id="KW-0378">Hydrolase</keyword>
<keyword evidence="3" id="KW-0732">Signal</keyword>
<evidence type="ECO:0000313" key="6">
    <source>
        <dbReference type="Proteomes" id="UP000319383"/>
    </source>
</evidence>
<sequence length="317" mass="34992" precursor="true">MLRTYFLATVICLVVANTAVAQRDRKKQAYPPTLEGATVEVYKTVGDVSLNMYEYFPEGHKPTDRRPAIVFFFGGGWRGGSPKQFEKQCQYLASRGMVAMAADYRVLSRQKVKADRCVADAKSAVRWIRENAERLGVDPERIVASGGSAGGHIAACTGTINELDEPNEDAAVSSQPNAMILFNPAVVLAPVNGEFPVRNPEQLPKRTGVEPKRISPYHHIRVGVPPTLILHGEADDTVKFQTVQWFTDAMQESGNRCELAGYADAGHGFFNYGRSKNRHFVETMNRVDQFLVSLNYLDGEATIEEFVSGINNSGDSK</sequence>
<evidence type="ECO:0000256" key="1">
    <source>
        <dbReference type="ARBA" id="ARBA00010515"/>
    </source>
</evidence>
<dbReference type="InterPro" id="IPR050300">
    <property type="entry name" value="GDXG_lipolytic_enzyme"/>
</dbReference>
<dbReference type="Pfam" id="PF20434">
    <property type="entry name" value="BD-FAE"/>
    <property type="match status" value="1"/>
</dbReference>
<dbReference type="AlphaFoldDB" id="A0A517ZNE6"/>
<proteinExistence type="inferred from homology"/>
<dbReference type="GO" id="GO:0106435">
    <property type="term" value="F:carboxylesterase activity"/>
    <property type="evidence" value="ECO:0007669"/>
    <property type="project" value="UniProtKB-EC"/>
</dbReference>
<dbReference type="InterPro" id="IPR049492">
    <property type="entry name" value="BD-FAE-like_dom"/>
</dbReference>
<name>A0A517ZNE6_9PLAN</name>
<accession>A0A517ZNE6</accession>
<dbReference type="Gene3D" id="3.40.50.1820">
    <property type="entry name" value="alpha/beta hydrolase"/>
    <property type="match status" value="1"/>
</dbReference>
<evidence type="ECO:0000259" key="4">
    <source>
        <dbReference type="Pfam" id="PF20434"/>
    </source>
</evidence>
<dbReference type="InterPro" id="IPR029058">
    <property type="entry name" value="AB_hydrolase_fold"/>
</dbReference>
<comment type="similarity">
    <text evidence="1">Belongs to the 'GDXG' lipolytic enzyme family.</text>
</comment>
<feature type="chain" id="PRO_5022194262" evidence="3">
    <location>
        <begin position="22"/>
        <end position="317"/>
    </location>
</feature>
<keyword evidence="6" id="KW-1185">Reference proteome</keyword>
<dbReference type="Proteomes" id="UP000319383">
    <property type="component" value="Chromosome"/>
</dbReference>